<keyword evidence="1" id="KW-0732">Signal</keyword>
<evidence type="ECO:0000313" key="3">
    <source>
        <dbReference type="EMBL" id="KAK4031839.1"/>
    </source>
</evidence>
<gene>
    <name evidence="3" type="ORF">C8A01DRAFT_21004</name>
</gene>
<dbReference type="Proteomes" id="UP001303115">
    <property type="component" value="Unassembled WGS sequence"/>
</dbReference>
<dbReference type="CDD" id="cd03139">
    <property type="entry name" value="GATase1_PfpI_2"/>
    <property type="match status" value="1"/>
</dbReference>
<dbReference type="SUPFAM" id="SSF52317">
    <property type="entry name" value="Class I glutamine amidotransferase-like"/>
    <property type="match status" value="1"/>
</dbReference>
<name>A0AAN6P535_9PEZI</name>
<dbReference type="EMBL" id="MU854693">
    <property type="protein sequence ID" value="KAK4031839.1"/>
    <property type="molecule type" value="Genomic_DNA"/>
</dbReference>
<feature type="chain" id="PRO_5042995891" evidence="1">
    <location>
        <begin position="22"/>
        <end position="272"/>
    </location>
</feature>
<keyword evidence="3" id="KW-0315">Glutamine amidotransferase</keyword>
<dbReference type="PANTHER" id="PTHR43130:SF15">
    <property type="entry name" value="THIJ_PFPI FAMILY PROTEIN (AFU_ORTHOLOGUE AFUA_5G14240)"/>
    <property type="match status" value="1"/>
</dbReference>
<dbReference type="InterPro" id="IPR029062">
    <property type="entry name" value="Class_I_gatase-like"/>
</dbReference>
<feature type="signal peptide" evidence="1">
    <location>
        <begin position="1"/>
        <end position="21"/>
    </location>
</feature>
<comment type="caution">
    <text evidence="3">The sequence shown here is derived from an EMBL/GenBank/DDBJ whole genome shotgun (WGS) entry which is preliminary data.</text>
</comment>
<keyword evidence="4" id="KW-1185">Reference proteome</keyword>
<dbReference type="InterPro" id="IPR052158">
    <property type="entry name" value="INH-QAR"/>
</dbReference>
<dbReference type="PANTHER" id="PTHR43130">
    <property type="entry name" value="ARAC-FAMILY TRANSCRIPTIONAL REGULATOR"/>
    <property type="match status" value="1"/>
</dbReference>
<protein>
    <submittedName>
        <fullName evidence="3">Class I glutamine amidotransferase-like protein</fullName>
    </submittedName>
</protein>
<accession>A0AAN6P535</accession>
<dbReference type="Pfam" id="PF01965">
    <property type="entry name" value="DJ-1_PfpI"/>
    <property type="match status" value="1"/>
</dbReference>
<organism evidence="3 4">
    <name type="scientific">Parachaetomium inaequale</name>
    <dbReference type="NCBI Taxonomy" id="2588326"/>
    <lineage>
        <taxon>Eukaryota</taxon>
        <taxon>Fungi</taxon>
        <taxon>Dikarya</taxon>
        <taxon>Ascomycota</taxon>
        <taxon>Pezizomycotina</taxon>
        <taxon>Sordariomycetes</taxon>
        <taxon>Sordariomycetidae</taxon>
        <taxon>Sordariales</taxon>
        <taxon>Chaetomiaceae</taxon>
        <taxon>Parachaetomium</taxon>
    </lineage>
</organism>
<dbReference type="Gene3D" id="3.40.50.880">
    <property type="match status" value="1"/>
</dbReference>
<feature type="domain" description="DJ-1/PfpI" evidence="2">
    <location>
        <begin position="93"/>
        <end position="222"/>
    </location>
</feature>
<evidence type="ECO:0000256" key="1">
    <source>
        <dbReference type="SAM" id="SignalP"/>
    </source>
</evidence>
<dbReference type="InterPro" id="IPR002818">
    <property type="entry name" value="DJ-1/PfpI"/>
</dbReference>
<evidence type="ECO:0000313" key="4">
    <source>
        <dbReference type="Proteomes" id="UP001303115"/>
    </source>
</evidence>
<reference evidence="4" key="1">
    <citation type="journal article" date="2023" name="Mol. Phylogenet. Evol.">
        <title>Genome-scale phylogeny and comparative genomics of the fungal order Sordariales.</title>
        <authorList>
            <person name="Hensen N."/>
            <person name="Bonometti L."/>
            <person name="Westerberg I."/>
            <person name="Brannstrom I.O."/>
            <person name="Guillou S."/>
            <person name="Cros-Aarteil S."/>
            <person name="Calhoun S."/>
            <person name="Haridas S."/>
            <person name="Kuo A."/>
            <person name="Mondo S."/>
            <person name="Pangilinan J."/>
            <person name="Riley R."/>
            <person name="LaButti K."/>
            <person name="Andreopoulos B."/>
            <person name="Lipzen A."/>
            <person name="Chen C."/>
            <person name="Yan M."/>
            <person name="Daum C."/>
            <person name="Ng V."/>
            <person name="Clum A."/>
            <person name="Steindorff A."/>
            <person name="Ohm R.A."/>
            <person name="Martin F."/>
            <person name="Silar P."/>
            <person name="Natvig D.O."/>
            <person name="Lalanne C."/>
            <person name="Gautier V."/>
            <person name="Ament-Velasquez S.L."/>
            <person name="Kruys A."/>
            <person name="Hutchinson M.I."/>
            <person name="Powell A.J."/>
            <person name="Barry K."/>
            <person name="Miller A.N."/>
            <person name="Grigoriev I.V."/>
            <person name="Debuchy R."/>
            <person name="Gladieux P."/>
            <person name="Hiltunen Thoren M."/>
            <person name="Johannesson H."/>
        </authorList>
    </citation>
    <scope>NUCLEOTIDE SEQUENCE [LARGE SCALE GENOMIC DNA]</scope>
    <source>
        <strain evidence="4">CBS 284.82</strain>
    </source>
</reference>
<sequence length="272" mass="29604">MRAFLAAVGGLLLSSAWLALGQNTPENEFNRRRTLSFGIIIFPGWEPLDVFGPLEILFSLSATYKITLSIIAKETGPVSAGYPPHIMVPGQPPADYSYMLQPKLVATHTFRDAPALDVLLVPGGVGTMALEQANDTSIETFLRNRFESLDYLLSVCTGSALLATSGLLDGRRATTNKALWGLVTNHGENVTWVPSARWTHDGKIWTSSGVASGIDMMYAFLKHLYGETDPVLIAAMNGIEYAPHTDPDWDPFSIVHNVRTCNSLLGRGQQPS</sequence>
<evidence type="ECO:0000259" key="2">
    <source>
        <dbReference type="Pfam" id="PF01965"/>
    </source>
</evidence>
<proteinExistence type="predicted"/>
<dbReference type="AlphaFoldDB" id="A0AAN6P535"/>